<dbReference type="Proteomes" id="UP001283361">
    <property type="component" value="Unassembled WGS sequence"/>
</dbReference>
<accession>A0AAE0ZEP5</accession>
<reference evidence="1" key="1">
    <citation type="journal article" date="2023" name="G3 (Bethesda)">
        <title>A reference genome for the long-term kleptoplast-retaining sea slug Elysia crispata morphotype clarki.</title>
        <authorList>
            <person name="Eastman K.E."/>
            <person name="Pendleton A.L."/>
            <person name="Shaikh M.A."/>
            <person name="Suttiyut T."/>
            <person name="Ogas R."/>
            <person name="Tomko P."/>
            <person name="Gavelis G."/>
            <person name="Widhalm J.R."/>
            <person name="Wisecaver J.H."/>
        </authorList>
    </citation>
    <scope>NUCLEOTIDE SEQUENCE</scope>
    <source>
        <strain evidence="1">ECLA1</strain>
    </source>
</reference>
<dbReference type="AlphaFoldDB" id="A0AAE0ZEP5"/>
<evidence type="ECO:0000313" key="2">
    <source>
        <dbReference type="Proteomes" id="UP001283361"/>
    </source>
</evidence>
<evidence type="ECO:0000313" key="1">
    <source>
        <dbReference type="EMBL" id="KAK3767800.1"/>
    </source>
</evidence>
<keyword evidence="2" id="KW-1185">Reference proteome</keyword>
<comment type="caution">
    <text evidence="1">The sequence shown here is derived from an EMBL/GenBank/DDBJ whole genome shotgun (WGS) entry which is preliminary data.</text>
</comment>
<gene>
    <name evidence="1" type="ORF">RRG08_053944</name>
</gene>
<proteinExistence type="predicted"/>
<dbReference type="EMBL" id="JAWDGP010004106">
    <property type="protein sequence ID" value="KAK3767800.1"/>
    <property type="molecule type" value="Genomic_DNA"/>
</dbReference>
<organism evidence="1 2">
    <name type="scientific">Elysia crispata</name>
    <name type="common">lettuce slug</name>
    <dbReference type="NCBI Taxonomy" id="231223"/>
    <lineage>
        <taxon>Eukaryota</taxon>
        <taxon>Metazoa</taxon>
        <taxon>Spiralia</taxon>
        <taxon>Lophotrochozoa</taxon>
        <taxon>Mollusca</taxon>
        <taxon>Gastropoda</taxon>
        <taxon>Heterobranchia</taxon>
        <taxon>Euthyneura</taxon>
        <taxon>Panpulmonata</taxon>
        <taxon>Sacoglossa</taxon>
        <taxon>Placobranchoidea</taxon>
        <taxon>Plakobranchidae</taxon>
        <taxon>Elysia</taxon>
    </lineage>
</organism>
<name>A0AAE0ZEP5_9GAST</name>
<sequence>MSPSVTPGLKPSLDRGCVTLNLGDLEILQKSWISLTKRWSSPEEVGEIQVDSDTNWSRSEKAVANGPNRAQTYVSPIQSKKLRYSTVSYIQTIYNSIVPF</sequence>
<protein>
    <submittedName>
        <fullName evidence="1">Uncharacterized protein</fullName>
    </submittedName>
</protein>